<sequence length="112" mass="12320">MNVHAETCLLTQAQLLDLSFMEHRAHLLAIAAFLDRLERAQDAAQASDDFRLTALRGALHELVSPESGRVVRAQMRLSDQDLTLLDLRGSQSAFGAPQREAGPHSLDSEAEQ</sequence>
<proteinExistence type="predicted"/>
<reference evidence="2 3" key="1">
    <citation type="submission" date="2020-08" db="EMBL/GenBank/DDBJ databases">
        <title>Genomic Encyclopedia of Type Strains, Phase IV (KMG-IV): sequencing the most valuable type-strain genomes for metagenomic binning, comparative biology and taxonomic classification.</title>
        <authorList>
            <person name="Goeker M."/>
        </authorList>
    </citation>
    <scope>NUCLEOTIDE SEQUENCE [LARGE SCALE GENOMIC DNA]</scope>
    <source>
        <strain evidence="2 3">DSM 27939</strain>
    </source>
</reference>
<comment type="caution">
    <text evidence="2">The sequence shown here is derived from an EMBL/GenBank/DDBJ whole genome shotgun (WGS) entry which is preliminary data.</text>
</comment>
<evidence type="ECO:0000313" key="3">
    <source>
        <dbReference type="Proteomes" id="UP000552709"/>
    </source>
</evidence>
<dbReference type="RefSeq" id="WP_184137167.1">
    <property type="nucleotide sequence ID" value="NZ_JACHFL010000019.1"/>
</dbReference>
<organism evidence="2 3">
    <name type="scientific">Deinococcus humi</name>
    <dbReference type="NCBI Taxonomy" id="662880"/>
    <lineage>
        <taxon>Bacteria</taxon>
        <taxon>Thermotogati</taxon>
        <taxon>Deinococcota</taxon>
        <taxon>Deinococci</taxon>
        <taxon>Deinococcales</taxon>
        <taxon>Deinococcaceae</taxon>
        <taxon>Deinococcus</taxon>
    </lineage>
</organism>
<evidence type="ECO:0000313" key="2">
    <source>
        <dbReference type="EMBL" id="MBB5365571.1"/>
    </source>
</evidence>
<evidence type="ECO:0000256" key="1">
    <source>
        <dbReference type="SAM" id="MobiDB-lite"/>
    </source>
</evidence>
<dbReference type="EMBL" id="JACHFL010000019">
    <property type="protein sequence ID" value="MBB5365571.1"/>
    <property type="molecule type" value="Genomic_DNA"/>
</dbReference>
<name>A0A7W8JYI4_9DEIO</name>
<dbReference type="AlphaFoldDB" id="A0A7W8JYI4"/>
<accession>A0A7W8JYI4</accession>
<feature type="region of interest" description="Disordered" evidence="1">
    <location>
        <begin position="93"/>
        <end position="112"/>
    </location>
</feature>
<dbReference type="Proteomes" id="UP000552709">
    <property type="component" value="Unassembled WGS sequence"/>
</dbReference>
<protein>
    <submittedName>
        <fullName evidence="2">Uncharacterized protein</fullName>
    </submittedName>
</protein>
<keyword evidence="3" id="KW-1185">Reference proteome</keyword>
<gene>
    <name evidence="2" type="ORF">HNQ08_004692</name>
</gene>